<accession>A0A150K726</accession>
<proteinExistence type="predicted"/>
<sequence length="40" mass="4348">MSRCQPACGTLFDFPGIFLSEMFSRGIAAPQKNPPGKFIS</sequence>
<protein>
    <submittedName>
        <fullName evidence="1">Uncharacterized protein</fullName>
    </submittedName>
</protein>
<comment type="caution">
    <text evidence="1">The sequence shown here is derived from an EMBL/GenBank/DDBJ whole genome shotgun (WGS) entry which is preliminary data.</text>
</comment>
<dbReference type="AlphaFoldDB" id="A0A150K726"/>
<reference evidence="1 2" key="1">
    <citation type="submission" date="2016-01" db="EMBL/GenBank/DDBJ databases">
        <title>Genome Sequences of Twelve Sporeforming Bacillus Species Isolated from Foods.</title>
        <authorList>
            <person name="Berendsen E.M."/>
            <person name="Wells-Bennik M.H."/>
            <person name="Krawcyk A.O."/>
            <person name="De Jong A."/>
            <person name="Holsappel S."/>
            <person name="Eijlander R.T."/>
            <person name="Kuipers O.P."/>
        </authorList>
    </citation>
    <scope>NUCLEOTIDE SEQUENCE [LARGE SCALE GENOMIC DNA]</scope>
    <source>
        <strain evidence="1 2">B4098</strain>
    </source>
</reference>
<evidence type="ECO:0000313" key="1">
    <source>
        <dbReference type="EMBL" id="KYC65379.1"/>
    </source>
</evidence>
<dbReference type="Proteomes" id="UP000075288">
    <property type="component" value="Unassembled WGS sequence"/>
</dbReference>
<dbReference type="PATRIC" id="fig|1398.26.peg.1482"/>
<organism evidence="1 2">
    <name type="scientific">Heyndrickxia coagulans</name>
    <name type="common">Weizmannia coagulans</name>
    <dbReference type="NCBI Taxonomy" id="1398"/>
    <lineage>
        <taxon>Bacteria</taxon>
        <taxon>Bacillati</taxon>
        <taxon>Bacillota</taxon>
        <taxon>Bacilli</taxon>
        <taxon>Bacillales</taxon>
        <taxon>Bacillaceae</taxon>
        <taxon>Heyndrickxia</taxon>
    </lineage>
</organism>
<dbReference type="EMBL" id="LQYG01000017">
    <property type="protein sequence ID" value="KYC65379.1"/>
    <property type="molecule type" value="Genomic_DNA"/>
</dbReference>
<gene>
    <name evidence="1" type="ORF">B4098_1641</name>
</gene>
<evidence type="ECO:0000313" key="2">
    <source>
        <dbReference type="Proteomes" id="UP000075288"/>
    </source>
</evidence>
<name>A0A150K726_HEYCO</name>